<keyword evidence="6" id="KW-1185">Reference proteome</keyword>
<dbReference type="Proteomes" id="UP000215590">
    <property type="component" value="Unassembled WGS sequence"/>
</dbReference>
<dbReference type="NCBIfam" id="NF033788">
    <property type="entry name" value="HTH_metalloreg"/>
    <property type="match status" value="1"/>
</dbReference>
<comment type="caution">
    <text evidence="5">The sequence shown here is derived from an EMBL/GenBank/DDBJ whole genome shotgun (WGS) entry which is preliminary data.</text>
</comment>
<name>A0A256FT17_9HYPH</name>
<feature type="domain" description="HTH arsR-type" evidence="4">
    <location>
        <begin position="19"/>
        <end position="113"/>
    </location>
</feature>
<keyword evidence="2" id="KW-0238">DNA-binding</keyword>
<dbReference type="GO" id="GO:0003700">
    <property type="term" value="F:DNA-binding transcription factor activity"/>
    <property type="evidence" value="ECO:0007669"/>
    <property type="project" value="InterPro"/>
</dbReference>
<dbReference type="CDD" id="cd00090">
    <property type="entry name" value="HTH_ARSR"/>
    <property type="match status" value="1"/>
</dbReference>
<dbReference type="AlphaFoldDB" id="A0A256FT17"/>
<dbReference type="InterPro" id="IPR011991">
    <property type="entry name" value="ArsR-like_HTH"/>
</dbReference>
<dbReference type="InterPro" id="IPR001845">
    <property type="entry name" value="HTH_ArsR_DNA-bd_dom"/>
</dbReference>
<dbReference type="InterPro" id="IPR051011">
    <property type="entry name" value="Metal_resp_trans_reg"/>
</dbReference>
<dbReference type="SUPFAM" id="SSF46785">
    <property type="entry name" value="Winged helix' DNA-binding domain"/>
    <property type="match status" value="1"/>
</dbReference>
<evidence type="ECO:0000313" key="6">
    <source>
        <dbReference type="Proteomes" id="UP000215590"/>
    </source>
</evidence>
<keyword evidence="3" id="KW-0804">Transcription</keyword>
<dbReference type="PROSITE" id="PS50987">
    <property type="entry name" value="HTH_ARSR_2"/>
    <property type="match status" value="1"/>
</dbReference>
<proteinExistence type="predicted"/>
<evidence type="ECO:0000259" key="4">
    <source>
        <dbReference type="PROSITE" id="PS50987"/>
    </source>
</evidence>
<keyword evidence="1" id="KW-0805">Transcription regulation</keyword>
<dbReference type="GO" id="GO:0003677">
    <property type="term" value="F:DNA binding"/>
    <property type="evidence" value="ECO:0007669"/>
    <property type="project" value="UniProtKB-KW"/>
</dbReference>
<dbReference type="EMBL" id="NNRJ01000032">
    <property type="protein sequence ID" value="OYR17581.1"/>
    <property type="molecule type" value="Genomic_DNA"/>
</dbReference>
<evidence type="ECO:0000256" key="3">
    <source>
        <dbReference type="ARBA" id="ARBA00023163"/>
    </source>
</evidence>
<dbReference type="Gene3D" id="1.10.10.10">
    <property type="entry name" value="Winged helix-like DNA-binding domain superfamily/Winged helix DNA-binding domain"/>
    <property type="match status" value="1"/>
</dbReference>
<dbReference type="InterPro" id="IPR036388">
    <property type="entry name" value="WH-like_DNA-bd_sf"/>
</dbReference>
<sequence>MGLTTDRLMMMKGGLSRAEFSSRAGEVANLLKTLSHPARLMLVCSLVEGEYSVGELEGKVDVHQPHLSQHLTVLRGSGIVETRREGKQIFYRLTEDKAAKLVSALYGIFCLETEK</sequence>
<dbReference type="RefSeq" id="WP_094507509.1">
    <property type="nucleotide sequence ID" value="NZ_JBHEEK010000045.1"/>
</dbReference>
<dbReference type="NCBIfam" id="NF040642">
    <property type="entry name" value="sulf_sens_BigR"/>
    <property type="match status" value="1"/>
</dbReference>
<evidence type="ECO:0000313" key="5">
    <source>
        <dbReference type="EMBL" id="OYR17581.1"/>
    </source>
</evidence>
<accession>A0A256FT17</accession>
<dbReference type="PANTHER" id="PTHR43132">
    <property type="entry name" value="ARSENICAL RESISTANCE OPERON REPRESSOR ARSR-RELATED"/>
    <property type="match status" value="1"/>
</dbReference>
<dbReference type="Pfam" id="PF01022">
    <property type="entry name" value="HTH_5"/>
    <property type="match status" value="1"/>
</dbReference>
<protein>
    <submittedName>
        <fullName evidence="5">Biofilm growth-associated repressor</fullName>
    </submittedName>
</protein>
<organism evidence="5 6">
    <name type="scientific">Brucella thiophenivorans</name>
    <dbReference type="NCBI Taxonomy" id="571255"/>
    <lineage>
        <taxon>Bacteria</taxon>
        <taxon>Pseudomonadati</taxon>
        <taxon>Pseudomonadota</taxon>
        <taxon>Alphaproteobacteria</taxon>
        <taxon>Hyphomicrobiales</taxon>
        <taxon>Brucellaceae</taxon>
        <taxon>Brucella/Ochrobactrum group</taxon>
        <taxon>Brucella</taxon>
    </lineage>
</organism>
<dbReference type="OrthoDB" id="194599at2"/>
<gene>
    <name evidence="5" type="ORF">CEV31_4361</name>
</gene>
<dbReference type="InterPro" id="IPR036390">
    <property type="entry name" value="WH_DNA-bd_sf"/>
</dbReference>
<evidence type="ECO:0000256" key="2">
    <source>
        <dbReference type="ARBA" id="ARBA00023125"/>
    </source>
</evidence>
<dbReference type="PANTHER" id="PTHR43132:SF2">
    <property type="entry name" value="ARSENICAL RESISTANCE OPERON REPRESSOR ARSR-RELATED"/>
    <property type="match status" value="1"/>
</dbReference>
<reference evidence="5 6" key="1">
    <citation type="submission" date="2017-07" db="EMBL/GenBank/DDBJ databases">
        <title>Phylogenetic study on the rhizospheric bacterium Ochrobactrum sp. A44.</title>
        <authorList>
            <person name="Krzyzanowska D.M."/>
            <person name="Ossowicki A."/>
            <person name="Rajewska M."/>
            <person name="Maciag T."/>
            <person name="Kaczynski Z."/>
            <person name="Czerwicka M."/>
            <person name="Jafra S."/>
        </authorList>
    </citation>
    <scope>NUCLEOTIDE SEQUENCE [LARGE SCALE GENOMIC DNA]</scope>
    <source>
        <strain evidence="5 6">DSM 7216</strain>
    </source>
</reference>
<evidence type="ECO:0000256" key="1">
    <source>
        <dbReference type="ARBA" id="ARBA00023015"/>
    </source>
</evidence>
<dbReference type="SMART" id="SM00418">
    <property type="entry name" value="HTH_ARSR"/>
    <property type="match status" value="1"/>
</dbReference>
<dbReference type="PRINTS" id="PR00778">
    <property type="entry name" value="HTHARSR"/>
</dbReference>